<sequence>MKSRVKIYVKLRPGYQYVKFTLRRTTSPKLDNEYGRSIAMRLHQGCYVCTRYLHKGSRDSCLIKLKEDYW</sequence>
<name>A0AAW0KUL0_QUESU</name>
<protein>
    <submittedName>
        <fullName evidence="1">Uncharacterized protein</fullName>
    </submittedName>
</protein>
<evidence type="ECO:0000313" key="2">
    <source>
        <dbReference type="Proteomes" id="UP000237347"/>
    </source>
</evidence>
<organism evidence="1 2">
    <name type="scientific">Quercus suber</name>
    <name type="common">Cork oak</name>
    <dbReference type="NCBI Taxonomy" id="58331"/>
    <lineage>
        <taxon>Eukaryota</taxon>
        <taxon>Viridiplantae</taxon>
        <taxon>Streptophyta</taxon>
        <taxon>Embryophyta</taxon>
        <taxon>Tracheophyta</taxon>
        <taxon>Spermatophyta</taxon>
        <taxon>Magnoliopsida</taxon>
        <taxon>eudicotyledons</taxon>
        <taxon>Gunneridae</taxon>
        <taxon>Pentapetalae</taxon>
        <taxon>rosids</taxon>
        <taxon>fabids</taxon>
        <taxon>Fagales</taxon>
        <taxon>Fagaceae</taxon>
        <taxon>Quercus</taxon>
    </lineage>
</organism>
<dbReference type="AlphaFoldDB" id="A0AAW0KUL0"/>
<evidence type="ECO:0000313" key="1">
    <source>
        <dbReference type="EMBL" id="KAK7842904.1"/>
    </source>
</evidence>
<proteinExistence type="predicted"/>
<gene>
    <name evidence="1" type="ORF">CFP56_013297</name>
</gene>
<keyword evidence="2" id="KW-1185">Reference proteome</keyword>
<reference evidence="1 2" key="1">
    <citation type="journal article" date="2018" name="Sci. Data">
        <title>The draft genome sequence of cork oak.</title>
        <authorList>
            <person name="Ramos A.M."/>
            <person name="Usie A."/>
            <person name="Barbosa P."/>
            <person name="Barros P.M."/>
            <person name="Capote T."/>
            <person name="Chaves I."/>
            <person name="Simoes F."/>
            <person name="Abreu I."/>
            <person name="Carrasquinho I."/>
            <person name="Faro C."/>
            <person name="Guimaraes J.B."/>
            <person name="Mendonca D."/>
            <person name="Nobrega F."/>
            <person name="Rodrigues L."/>
            <person name="Saibo N.J.M."/>
            <person name="Varela M.C."/>
            <person name="Egas C."/>
            <person name="Matos J."/>
            <person name="Miguel C.M."/>
            <person name="Oliveira M.M."/>
            <person name="Ricardo C.P."/>
            <person name="Goncalves S."/>
        </authorList>
    </citation>
    <scope>NUCLEOTIDE SEQUENCE [LARGE SCALE GENOMIC DNA]</scope>
    <source>
        <strain evidence="2">cv. HL8</strain>
    </source>
</reference>
<dbReference type="Proteomes" id="UP000237347">
    <property type="component" value="Unassembled WGS sequence"/>
</dbReference>
<accession>A0AAW0KUL0</accession>
<dbReference type="EMBL" id="PKMF04000213">
    <property type="protein sequence ID" value="KAK7842904.1"/>
    <property type="molecule type" value="Genomic_DNA"/>
</dbReference>
<comment type="caution">
    <text evidence="1">The sequence shown here is derived from an EMBL/GenBank/DDBJ whole genome shotgun (WGS) entry which is preliminary data.</text>
</comment>